<keyword evidence="5 8" id="KW-0418">Kinase</keyword>
<evidence type="ECO:0000256" key="4">
    <source>
        <dbReference type="ARBA" id="ARBA00022741"/>
    </source>
</evidence>
<keyword evidence="11" id="KW-1185">Reference proteome</keyword>
<name>A0A7W7Z7S6_9BRAD</name>
<feature type="binding site" evidence="8">
    <location>
        <begin position="340"/>
        <end position="344"/>
    </location>
    <ligand>
        <name>ATP</name>
        <dbReference type="ChEBI" id="CHEBI:30616"/>
    </ligand>
</feature>
<feature type="active site" description="Proton donor/acceptor" evidence="8">
    <location>
        <position position="157"/>
    </location>
</feature>
<comment type="catalytic activity">
    <reaction evidence="8">
        <text>acetate + ATP = acetyl phosphate + ADP</text>
        <dbReference type="Rhea" id="RHEA:11352"/>
        <dbReference type="ChEBI" id="CHEBI:22191"/>
        <dbReference type="ChEBI" id="CHEBI:30089"/>
        <dbReference type="ChEBI" id="CHEBI:30616"/>
        <dbReference type="ChEBI" id="CHEBI:456216"/>
        <dbReference type="EC" id="2.7.2.1"/>
    </reaction>
</comment>
<dbReference type="Pfam" id="PF00871">
    <property type="entry name" value="Acetate_kinase"/>
    <property type="match status" value="1"/>
</dbReference>
<keyword evidence="8" id="KW-0963">Cytoplasm</keyword>
<dbReference type="InterPro" id="IPR000890">
    <property type="entry name" value="Aliphatic_acid_kin_short-chain"/>
</dbReference>
<feature type="binding site" evidence="8">
    <location>
        <position position="22"/>
    </location>
    <ligand>
        <name>Mg(2+)</name>
        <dbReference type="ChEBI" id="CHEBI:18420"/>
    </ligand>
</feature>
<evidence type="ECO:0000256" key="9">
    <source>
        <dbReference type="RuleBase" id="RU003835"/>
    </source>
</evidence>
<comment type="subcellular location">
    <subcellularLocation>
        <location evidence="8">Cytoplasm</location>
    </subcellularLocation>
</comment>
<dbReference type="PROSITE" id="PS01076">
    <property type="entry name" value="ACETATE_KINASE_2"/>
    <property type="match status" value="1"/>
</dbReference>
<dbReference type="EC" id="2.7.2.1" evidence="8"/>
<proteinExistence type="inferred from homology"/>
<dbReference type="EMBL" id="JACHIH010000040">
    <property type="protein sequence ID" value="MBB5049600.1"/>
    <property type="molecule type" value="Genomic_DNA"/>
</dbReference>
<dbReference type="PRINTS" id="PR00471">
    <property type="entry name" value="ACETATEKNASE"/>
</dbReference>
<keyword evidence="6 8" id="KW-0067">ATP-binding</keyword>
<accession>A0A7W7Z7S6</accession>
<dbReference type="NCBIfam" id="TIGR00016">
    <property type="entry name" value="ackA"/>
    <property type="match status" value="1"/>
</dbReference>
<sequence length="424" mass="44693">MPFVISEMDRTSYASELVLVINCGSSSIKFAVIPAFGGSALVTGLAECLGLPEARLVIKAADGKTTNALHGGAHDVAMAAILRYLDEQSLLTRIAVVGHRVVHGGERFTASALVTPEVLADIEAVSALAPLHGPANLLGIRACMQGLPSVPQVVVFDTAFHQTMPCAAYTYAIPQHLYRDYGVRRYGFHGTSHRYVARQAVDLLRLDPQDHGIVIAHLGNGASATAVSNGESVDTTMGMTPIEGLVMGTRSGDIDFGAVAHIARTARLSLDDVDAMLNKQSGLLGISELSSDCRTLEQAAKSGHAGAILAIDVFVHRLARHIGGLAASLDNFDALIFTGGIGENSALIRAKTIESLRVFGFTLNREANDRMFGGRAGRISRSRRPTAAVIPTDEEGLIANDAASIVGISPSTSVAAQPRELHFA</sequence>
<evidence type="ECO:0000256" key="6">
    <source>
        <dbReference type="ARBA" id="ARBA00022840"/>
    </source>
</evidence>
<evidence type="ECO:0000256" key="1">
    <source>
        <dbReference type="ARBA" id="ARBA00008748"/>
    </source>
</evidence>
<dbReference type="GO" id="GO:0005524">
    <property type="term" value="F:ATP binding"/>
    <property type="evidence" value="ECO:0007669"/>
    <property type="project" value="UniProtKB-KW"/>
</dbReference>
<feature type="binding site" evidence="8">
    <location>
        <begin position="292"/>
        <end position="294"/>
    </location>
    <ligand>
        <name>ATP</name>
        <dbReference type="ChEBI" id="CHEBI:30616"/>
    </ligand>
</feature>
<dbReference type="GO" id="GO:0008776">
    <property type="term" value="F:acetate kinase activity"/>
    <property type="evidence" value="ECO:0007669"/>
    <property type="project" value="UniProtKB-UniRule"/>
</dbReference>
<dbReference type="InterPro" id="IPR043129">
    <property type="entry name" value="ATPase_NBD"/>
</dbReference>
<dbReference type="PIRSF" id="PIRSF000722">
    <property type="entry name" value="Acetate_prop_kin"/>
    <property type="match status" value="1"/>
</dbReference>
<gene>
    <name evidence="8" type="primary">ackA</name>
    <name evidence="10" type="ORF">HNR60_004381</name>
</gene>
<dbReference type="SUPFAM" id="SSF53067">
    <property type="entry name" value="Actin-like ATPase domain"/>
    <property type="match status" value="2"/>
</dbReference>
<dbReference type="GO" id="GO:0006083">
    <property type="term" value="P:acetate metabolic process"/>
    <property type="evidence" value="ECO:0007669"/>
    <property type="project" value="TreeGrafter"/>
</dbReference>
<keyword evidence="7 8" id="KW-0460">Magnesium</keyword>
<evidence type="ECO:0000256" key="5">
    <source>
        <dbReference type="ARBA" id="ARBA00022777"/>
    </source>
</evidence>
<dbReference type="InterPro" id="IPR023865">
    <property type="entry name" value="Aliphatic_acid_kinase_CS"/>
</dbReference>
<dbReference type="CDD" id="cd24010">
    <property type="entry name" value="ASKHA_NBD_AcK_PK"/>
    <property type="match status" value="1"/>
</dbReference>
<feature type="binding site" evidence="8">
    <location>
        <position position="100"/>
    </location>
    <ligand>
        <name>substrate</name>
    </ligand>
</feature>
<dbReference type="Gene3D" id="3.30.420.40">
    <property type="match status" value="2"/>
</dbReference>
<dbReference type="Proteomes" id="UP000542353">
    <property type="component" value="Unassembled WGS sequence"/>
</dbReference>
<keyword evidence="4 8" id="KW-0547">Nucleotide-binding</keyword>
<reference evidence="10 11" key="1">
    <citation type="submission" date="2020-08" db="EMBL/GenBank/DDBJ databases">
        <title>Genomic Encyclopedia of Type Strains, Phase IV (KMG-IV): sequencing the most valuable type-strain genomes for metagenomic binning, comparative biology and taxonomic classification.</title>
        <authorList>
            <person name="Goeker M."/>
        </authorList>
    </citation>
    <scope>NUCLEOTIDE SEQUENCE [LARGE SCALE GENOMIC DNA]</scope>
    <source>
        <strain evidence="10 11">DSM 12706</strain>
    </source>
</reference>
<dbReference type="HAMAP" id="MF_00020">
    <property type="entry name" value="Acetate_kinase"/>
    <property type="match status" value="1"/>
</dbReference>
<dbReference type="RefSeq" id="WP_246433052.1">
    <property type="nucleotide sequence ID" value="NZ_JACHIH010000040.1"/>
</dbReference>
<comment type="cofactor">
    <cofactor evidence="8">
        <name>Mg(2+)</name>
        <dbReference type="ChEBI" id="CHEBI:18420"/>
    </cofactor>
    <cofactor evidence="8">
        <name>Mn(2+)</name>
        <dbReference type="ChEBI" id="CHEBI:29035"/>
    </cofactor>
    <text evidence="8">Mg(2+). Can also accept Mn(2+).</text>
</comment>
<comment type="function">
    <text evidence="8">Catalyzes the formation of acetyl phosphate from acetate and ATP. Can also catalyze the reverse reaction.</text>
</comment>
<feature type="site" description="Transition state stabilizer" evidence="8">
    <location>
        <position position="250"/>
    </location>
</feature>
<organism evidence="10 11">
    <name type="scientific">Rhodopseudomonas rhenobacensis</name>
    <dbReference type="NCBI Taxonomy" id="87461"/>
    <lineage>
        <taxon>Bacteria</taxon>
        <taxon>Pseudomonadati</taxon>
        <taxon>Pseudomonadota</taxon>
        <taxon>Alphaproteobacteria</taxon>
        <taxon>Hyphomicrobiales</taxon>
        <taxon>Nitrobacteraceae</taxon>
        <taxon>Rhodopseudomonas</taxon>
    </lineage>
</organism>
<feature type="binding site" evidence="8">
    <location>
        <begin position="217"/>
        <end position="221"/>
    </location>
    <ligand>
        <name>ATP</name>
        <dbReference type="ChEBI" id="CHEBI:30616"/>
    </ligand>
</feature>
<dbReference type="GO" id="GO:0005829">
    <property type="term" value="C:cytosol"/>
    <property type="evidence" value="ECO:0007669"/>
    <property type="project" value="TreeGrafter"/>
</dbReference>
<dbReference type="UniPathway" id="UPA00340">
    <property type="reaction ID" value="UER00458"/>
</dbReference>
<dbReference type="GO" id="GO:0000287">
    <property type="term" value="F:magnesium ion binding"/>
    <property type="evidence" value="ECO:0007669"/>
    <property type="project" value="UniProtKB-UniRule"/>
</dbReference>
<evidence type="ECO:0000256" key="7">
    <source>
        <dbReference type="ARBA" id="ARBA00022842"/>
    </source>
</evidence>
<dbReference type="InterPro" id="IPR004372">
    <property type="entry name" value="Ac/propionate_kinase"/>
</dbReference>
<dbReference type="PROSITE" id="PS01075">
    <property type="entry name" value="ACETATE_KINASE_1"/>
    <property type="match status" value="1"/>
</dbReference>
<evidence type="ECO:0000256" key="8">
    <source>
        <dbReference type="HAMAP-Rule" id="MF_00020"/>
    </source>
</evidence>
<comment type="pathway">
    <text evidence="8">Metabolic intermediate biosynthesis; acetyl-CoA biosynthesis; acetyl-CoA from acetate: step 1/2.</text>
</comment>
<evidence type="ECO:0000256" key="3">
    <source>
        <dbReference type="ARBA" id="ARBA00022723"/>
    </source>
</evidence>
<comment type="similarity">
    <text evidence="1 8 9">Belongs to the acetokinase family.</text>
</comment>
<dbReference type="PANTHER" id="PTHR21060">
    <property type="entry name" value="ACETATE KINASE"/>
    <property type="match status" value="1"/>
</dbReference>
<dbReference type="AlphaFoldDB" id="A0A7W7Z7S6"/>
<protein>
    <recommendedName>
        <fullName evidence="8">Acetate kinase</fullName>
        <ecNumber evidence="8">2.7.2.1</ecNumber>
    </recommendedName>
    <alternativeName>
        <fullName evidence="8">Acetokinase</fullName>
    </alternativeName>
</protein>
<keyword evidence="3 8" id="KW-0479">Metal-binding</keyword>
<feature type="site" description="Transition state stabilizer" evidence="8">
    <location>
        <position position="189"/>
    </location>
</feature>
<dbReference type="GO" id="GO:0006085">
    <property type="term" value="P:acetyl-CoA biosynthetic process"/>
    <property type="evidence" value="ECO:0007669"/>
    <property type="project" value="UniProtKB-UniRule"/>
</dbReference>
<evidence type="ECO:0000313" key="11">
    <source>
        <dbReference type="Proteomes" id="UP000542353"/>
    </source>
</evidence>
<dbReference type="PANTHER" id="PTHR21060:SF17">
    <property type="entry name" value="PROPIONATE KINASE"/>
    <property type="match status" value="1"/>
</dbReference>
<evidence type="ECO:0000256" key="2">
    <source>
        <dbReference type="ARBA" id="ARBA00022679"/>
    </source>
</evidence>
<feature type="binding site" evidence="8">
    <location>
        <position position="29"/>
    </location>
    <ligand>
        <name>ATP</name>
        <dbReference type="ChEBI" id="CHEBI:30616"/>
    </ligand>
</feature>
<keyword evidence="2 8" id="KW-0808">Transferase</keyword>
<comment type="caution">
    <text evidence="10">The sequence shown here is derived from an EMBL/GenBank/DDBJ whole genome shotgun (WGS) entry which is preliminary data.</text>
</comment>
<feature type="binding site" evidence="8">
    <location>
        <position position="394"/>
    </location>
    <ligand>
        <name>Mg(2+)</name>
        <dbReference type="ChEBI" id="CHEBI:18420"/>
    </ligand>
</feature>
<evidence type="ECO:0000313" key="10">
    <source>
        <dbReference type="EMBL" id="MBB5049600.1"/>
    </source>
</evidence>
<comment type="subunit">
    <text evidence="8">Homodimer.</text>
</comment>